<dbReference type="CDD" id="cd00093">
    <property type="entry name" value="HTH_XRE"/>
    <property type="match status" value="1"/>
</dbReference>
<evidence type="ECO:0000313" key="2">
    <source>
        <dbReference type="EMBL" id="MFC3964783.1"/>
    </source>
</evidence>
<dbReference type="Pfam" id="PF01381">
    <property type="entry name" value="HTH_3"/>
    <property type="match status" value="1"/>
</dbReference>
<evidence type="ECO:0000259" key="1">
    <source>
        <dbReference type="PROSITE" id="PS50943"/>
    </source>
</evidence>
<dbReference type="Gene3D" id="1.10.260.40">
    <property type="entry name" value="lambda repressor-like DNA-binding domains"/>
    <property type="match status" value="1"/>
</dbReference>
<accession>A0ABV8DXA7</accession>
<dbReference type="SMART" id="SM00530">
    <property type="entry name" value="HTH_XRE"/>
    <property type="match status" value="1"/>
</dbReference>
<dbReference type="InterPro" id="IPR010982">
    <property type="entry name" value="Lambda_DNA-bd_dom_sf"/>
</dbReference>
<dbReference type="RefSeq" id="WP_378614533.1">
    <property type="nucleotide sequence ID" value="NZ_JBHSAX010000017.1"/>
</dbReference>
<feature type="domain" description="HTH cro/C1-type" evidence="1">
    <location>
        <begin position="9"/>
        <end position="64"/>
    </location>
</feature>
<dbReference type="SUPFAM" id="SSF47413">
    <property type="entry name" value="lambda repressor-like DNA-binding domains"/>
    <property type="match status" value="1"/>
</dbReference>
<dbReference type="InterPro" id="IPR001387">
    <property type="entry name" value="Cro/C1-type_HTH"/>
</dbReference>
<protein>
    <submittedName>
        <fullName evidence="2">Helix-turn-helix transcriptional regulator</fullName>
    </submittedName>
</protein>
<comment type="caution">
    <text evidence="2">The sequence shown here is derived from an EMBL/GenBank/DDBJ whole genome shotgun (WGS) entry which is preliminary data.</text>
</comment>
<dbReference type="EMBL" id="JBHSAX010000017">
    <property type="protein sequence ID" value="MFC3964783.1"/>
    <property type="molecule type" value="Genomic_DNA"/>
</dbReference>
<proteinExistence type="predicted"/>
<organism evidence="2 3">
    <name type="scientific">Nocardia jiangsuensis</name>
    <dbReference type="NCBI Taxonomy" id="1691563"/>
    <lineage>
        <taxon>Bacteria</taxon>
        <taxon>Bacillati</taxon>
        <taxon>Actinomycetota</taxon>
        <taxon>Actinomycetes</taxon>
        <taxon>Mycobacteriales</taxon>
        <taxon>Nocardiaceae</taxon>
        <taxon>Nocardia</taxon>
    </lineage>
</organism>
<dbReference type="PROSITE" id="PS50943">
    <property type="entry name" value="HTH_CROC1"/>
    <property type="match status" value="1"/>
</dbReference>
<evidence type="ECO:0000313" key="3">
    <source>
        <dbReference type="Proteomes" id="UP001595696"/>
    </source>
</evidence>
<reference evidence="3" key="1">
    <citation type="journal article" date="2019" name="Int. J. Syst. Evol. Microbiol.">
        <title>The Global Catalogue of Microorganisms (GCM) 10K type strain sequencing project: providing services to taxonomists for standard genome sequencing and annotation.</title>
        <authorList>
            <consortium name="The Broad Institute Genomics Platform"/>
            <consortium name="The Broad Institute Genome Sequencing Center for Infectious Disease"/>
            <person name="Wu L."/>
            <person name="Ma J."/>
        </authorList>
    </citation>
    <scope>NUCLEOTIDE SEQUENCE [LARGE SCALE GENOMIC DNA]</scope>
    <source>
        <strain evidence="3">CGMCC 4.7330</strain>
    </source>
</reference>
<sequence length="394" mass="42794">MTAELGQLVKSVRKRRALTQQELADLSGVSLARIRQLETGGHQGVRLATLRKLAIALRVRTSVLQPGGSTDAEHASPATADVWEPVRRALVAPDQNPSHTDDEQPSSADLEESLAALAGLDEAHRYADVAAMLPGLIADANALGDEGREARARVLRFTAHSLVQNRQFDTAALTVDRAVDAAADPETVMGAVNALIWSYLRQGDLSAARELAEHWADEVEPQRFSRATPKELARWGKLYLYIANVAVRDNSPGTTADALSIARAAAVRIGREAVFERLPLRAFGPVSVAHAAVESAVIAEEPTRALAIAEGLPKAIPAANVAARLRHRLDVANAHAQLRQWPEAMGTLAELRTAAPEWLTQQRYARDIVQTVVSERRTLTPDMRELADFVNLEY</sequence>
<keyword evidence="3" id="KW-1185">Reference proteome</keyword>
<gene>
    <name evidence="2" type="ORF">ACFO0B_22585</name>
</gene>
<dbReference type="Proteomes" id="UP001595696">
    <property type="component" value="Unassembled WGS sequence"/>
</dbReference>
<name>A0ABV8DXA7_9NOCA</name>